<name>A0ACC2PBV8_9HYME</name>
<accession>A0ACC2PBV8</accession>
<comment type="caution">
    <text evidence="1">The sequence shown here is derived from an EMBL/GenBank/DDBJ whole genome shotgun (WGS) entry which is preliminary data.</text>
</comment>
<gene>
    <name evidence="1" type="ORF">QAD02_016278</name>
</gene>
<sequence>MNNREGKINSMHCLSEESDNHPLYDIGSYVVVEYEQEYFPEQVNSGNTTNGSAEVSVMMMRGRDWAWPESVDQIWYTKNEIDEVIKKPKLKLSKSKVCQQRVY</sequence>
<dbReference type="EMBL" id="CM056742">
    <property type="protein sequence ID" value="KAJ8680491.1"/>
    <property type="molecule type" value="Genomic_DNA"/>
</dbReference>
<evidence type="ECO:0000313" key="1">
    <source>
        <dbReference type="EMBL" id="KAJ8680491.1"/>
    </source>
</evidence>
<reference evidence="1" key="1">
    <citation type="submission" date="2023-04" db="EMBL/GenBank/DDBJ databases">
        <title>A chromosome-level genome assembly of the parasitoid wasp Eretmocerus hayati.</title>
        <authorList>
            <person name="Zhong Y."/>
            <person name="Liu S."/>
            <person name="Liu Y."/>
        </authorList>
    </citation>
    <scope>NUCLEOTIDE SEQUENCE</scope>
    <source>
        <strain evidence="1">ZJU_SS_LIU_2023</strain>
    </source>
</reference>
<keyword evidence="2" id="KW-1185">Reference proteome</keyword>
<organism evidence="1 2">
    <name type="scientific">Eretmocerus hayati</name>
    <dbReference type="NCBI Taxonomy" id="131215"/>
    <lineage>
        <taxon>Eukaryota</taxon>
        <taxon>Metazoa</taxon>
        <taxon>Ecdysozoa</taxon>
        <taxon>Arthropoda</taxon>
        <taxon>Hexapoda</taxon>
        <taxon>Insecta</taxon>
        <taxon>Pterygota</taxon>
        <taxon>Neoptera</taxon>
        <taxon>Endopterygota</taxon>
        <taxon>Hymenoptera</taxon>
        <taxon>Apocrita</taxon>
        <taxon>Proctotrupomorpha</taxon>
        <taxon>Chalcidoidea</taxon>
        <taxon>Aphelinidae</taxon>
        <taxon>Aphelininae</taxon>
        <taxon>Eretmocerus</taxon>
    </lineage>
</organism>
<protein>
    <submittedName>
        <fullName evidence="1">Uncharacterized protein</fullName>
    </submittedName>
</protein>
<proteinExistence type="predicted"/>
<evidence type="ECO:0000313" key="2">
    <source>
        <dbReference type="Proteomes" id="UP001239111"/>
    </source>
</evidence>
<dbReference type="Proteomes" id="UP001239111">
    <property type="component" value="Chromosome 2"/>
</dbReference>